<feature type="region of interest" description="Disordered" evidence="2">
    <location>
        <begin position="72"/>
        <end position="97"/>
    </location>
</feature>
<accession>A0A388LPX3</accession>
<feature type="region of interest" description="Disordered" evidence="2">
    <location>
        <begin position="1"/>
        <end position="46"/>
    </location>
</feature>
<dbReference type="Gramene" id="GBG84390">
    <property type="protein sequence ID" value="GBG84390"/>
    <property type="gene ID" value="CBR_g38363"/>
</dbReference>
<feature type="compositionally biased region" description="Basic and acidic residues" evidence="2">
    <location>
        <begin position="7"/>
        <end position="45"/>
    </location>
</feature>
<evidence type="ECO:0000313" key="4">
    <source>
        <dbReference type="Proteomes" id="UP000265515"/>
    </source>
</evidence>
<evidence type="ECO:0000313" key="3">
    <source>
        <dbReference type="EMBL" id="GBG84390.1"/>
    </source>
</evidence>
<proteinExistence type="predicted"/>
<protein>
    <submittedName>
        <fullName evidence="3">Uncharacterized protein</fullName>
    </submittedName>
</protein>
<dbReference type="EMBL" id="BFEA01000474">
    <property type="protein sequence ID" value="GBG84390.1"/>
    <property type="molecule type" value="Genomic_DNA"/>
</dbReference>
<feature type="region of interest" description="Disordered" evidence="2">
    <location>
        <begin position="332"/>
        <end position="361"/>
    </location>
</feature>
<feature type="coiled-coil region" evidence="1">
    <location>
        <begin position="184"/>
        <end position="218"/>
    </location>
</feature>
<feature type="compositionally biased region" description="Basic and acidic residues" evidence="2">
    <location>
        <begin position="351"/>
        <end position="361"/>
    </location>
</feature>
<reference evidence="3 4" key="1">
    <citation type="journal article" date="2018" name="Cell">
        <title>The Chara Genome: Secondary Complexity and Implications for Plant Terrestrialization.</title>
        <authorList>
            <person name="Nishiyama T."/>
            <person name="Sakayama H."/>
            <person name="Vries J.D."/>
            <person name="Buschmann H."/>
            <person name="Saint-Marcoux D."/>
            <person name="Ullrich K.K."/>
            <person name="Haas F.B."/>
            <person name="Vanderstraeten L."/>
            <person name="Becker D."/>
            <person name="Lang D."/>
            <person name="Vosolsobe S."/>
            <person name="Rombauts S."/>
            <person name="Wilhelmsson P.K.I."/>
            <person name="Janitza P."/>
            <person name="Kern R."/>
            <person name="Heyl A."/>
            <person name="Rumpler F."/>
            <person name="Villalobos L.I.A.C."/>
            <person name="Clay J.M."/>
            <person name="Skokan R."/>
            <person name="Toyoda A."/>
            <person name="Suzuki Y."/>
            <person name="Kagoshima H."/>
            <person name="Schijlen E."/>
            <person name="Tajeshwar N."/>
            <person name="Catarino B."/>
            <person name="Hetherington A.J."/>
            <person name="Saltykova A."/>
            <person name="Bonnot C."/>
            <person name="Breuninger H."/>
            <person name="Symeonidi A."/>
            <person name="Radhakrishnan G.V."/>
            <person name="Van Nieuwerburgh F."/>
            <person name="Deforce D."/>
            <person name="Chang C."/>
            <person name="Karol K.G."/>
            <person name="Hedrich R."/>
            <person name="Ulvskov P."/>
            <person name="Glockner G."/>
            <person name="Delwiche C.F."/>
            <person name="Petrasek J."/>
            <person name="Van de Peer Y."/>
            <person name="Friml J."/>
            <person name="Beilby M."/>
            <person name="Dolan L."/>
            <person name="Kohara Y."/>
            <person name="Sugano S."/>
            <person name="Fujiyama A."/>
            <person name="Delaux P.-M."/>
            <person name="Quint M."/>
            <person name="TheiBen G."/>
            <person name="Hagemann M."/>
            <person name="Harholt J."/>
            <person name="Dunand C."/>
            <person name="Zachgo S."/>
            <person name="Langdale J."/>
            <person name="Maumus F."/>
            <person name="Straeten D.V.D."/>
            <person name="Gould S.B."/>
            <person name="Rensing S.A."/>
        </authorList>
    </citation>
    <scope>NUCLEOTIDE SEQUENCE [LARGE SCALE GENOMIC DNA]</scope>
    <source>
        <strain evidence="3 4">S276</strain>
    </source>
</reference>
<keyword evidence="1" id="KW-0175">Coiled coil</keyword>
<gene>
    <name evidence="3" type="ORF">CBR_g38363</name>
</gene>
<name>A0A388LPX3_CHABU</name>
<keyword evidence="4" id="KW-1185">Reference proteome</keyword>
<dbReference type="Proteomes" id="UP000265515">
    <property type="component" value="Unassembled WGS sequence"/>
</dbReference>
<comment type="caution">
    <text evidence="3">The sequence shown here is derived from an EMBL/GenBank/DDBJ whole genome shotgun (WGS) entry which is preliminary data.</text>
</comment>
<evidence type="ECO:0000256" key="2">
    <source>
        <dbReference type="SAM" id="MobiDB-lite"/>
    </source>
</evidence>
<feature type="compositionally biased region" description="Basic and acidic residues" evidence="2">
    <location>
        <begin position="86"/>
        <end position="97"/>
    </location>
</feature>
<evidence type="ECO:0000256" key="1">
    <source>
        <dbReference type="SAM" id="Coils"/>
    </source>
</evidence>
<sequence>MWGFVSKEMEEKERLMKEREKKQKEEEEKKRQQEQDEKRQKEQQEKAYFQANLGNLIKGSMVEVCESILGKPLRKMSGTSKAGDSGWEKPMQEDKQEWETERLRRENEEMKIAMRISLADKEIDSLKQENITLSRGIIELREEINALKKGETRNAGDVTEKSPPTEPARAKVRVADRELTPGDIAKMADAYRRLRDDKDYAEREVAALKKRINRLKVRTSPLIVRRRFALMSVQPTNLRKKIALSADEPEEDADAENNRPKIIFEKRGEENRSSFTKRVFLELSKLRKSEIEKLCLEEGLAYTTIRGSAADLAERYAGVAFPRLRRVIRLKEEKEGEENDDQSIDVAAGEPSDRAEVNSDC</sequence>
<organism evidence="3 4">
    <name type="scientific">Chara braunii</name>
    <name type="common">Braun's stonewort</name>
    <dbReference type="NCBI Taxonomy" id="69332"/>
    <lineage>
        <taxon>Eukaryota</taxon>
        <taxon>Viridiplantae</taxon>
        <taxon>Streptophyta</taxon>
        <taxon>Charophyceae</taxon>
        <taxon>Charales</taxon>
        <taxon>Characeae</taxon>
        <taxon>Chara</taxon>
    </lineage>
</organism>
<dbReference type="AlphaFoldDB" id="A0A388LPX3"/>